<accession>A0A3M8DV31</accession>
<evidence type="ECO:0000313" key="3">
    <source>
        <dbReference type="EMBL" id="RNB91345.1"/>
    </source>
</evidence>
<evidence type="ECO:0008006" key="5">
    <source>
        <dbReference type="Google" id="ProtNLM"/>
    </source>
</evidence>
<comment type="caution">
    <text evidence="3">The sequence shown here is derived from an EMBL/GenBank/DDBJ whole genome shotgun (WGS) entry which is preliminary data.</text>
</comment>
<feature type="signal peptide" evidence="2">
    <location>
        <begin position="1"/>
        <end position="23"/>
    </location>
</feature>
<gene>
    <name evidence="3" type="ORF">EDM56_04700</name>
</gene>
<organism evidence="3 4">
    <name type="scientific">Brevibacillus fluminis</name>
    <dbReference type="NCBI Taxonomy" id="511487"/>
    <lineage>
        <taxon>Bacteria</taxon>
        <taxon>Bacillati</taxon>
        <taxon>Bacillota</taxon>
        <taxon>Bacilli</taxon>
        <taxon>Bacillales</taxon>
        <taxon>Paenibacillaceae</taxon>
        <taxon>Brevibacillus</taxon>
    </lineage>
</organism>
<evidence type="ECO:0000256" key="2">
    <source>
        <dbReference type="SAM" id="SignalP"/>
    </source>
</evidence>
<dbReference type="AlphaFoldDB" id="A0A3M8DV31"/>
<dbReference type="Proteomes" id="UP000271031">
    <property type="component" value="Unassembled WGS sequence"/>
</dbReference>
<feature type="chain" id="PRO_5038516440" description="DUF4856 domain-containing protein" evidence="2">
    <location>
        <begin position="24"/>
        <end position="399"/>
    </location>
</feature>
<keyword evidence="4" id="KW-1185">Reference proteome</keyword>
<evidence type="ECO:0000313" key="4">
    <source>
        <dbReference type="Proteomes" id="UP000271031"/>
    </source>
</evidence>
<sequence>MKKTKYIAAIAVSIGLLTAGCSAGEKNTATTASTDQNQAQSASQQPAQEQKKEQSPTDYAKEAEALVAELEKGKDGGTVDWDKAQKMYSENLKALVQARDSENEGQVNGQLEAAMNAGKSGSLSAGVVAELHEKLMQNIGFLSMRHDFKEANEKFNDKESAKHEVNEAKEFYDGLLKGMVEKRDAAYSSQMGSAIDSGFTEMTNAIDKGDNLSFNLGKQIVDKTLMKAFYFASGAEKGYGYKLENMVKEGTKEDLKAEQAEAWAFFQSLKGYLIESDKASTEFISQQFDLSNDVKNIKGDAINQAFVRAFAATAKGEYTETMENWGKDKAVITALEGALFIDVINADLPKALGGEAQAKTLVGTAQKLLDEVKAGNKEKAVELHKQVLAALDKIAAYGK</sequence>
<proteinExistence type="predicted"/>
<dbReference type="OrthoDB" id="2111131at2"/>
<dbReference type="RefSeq" id="WP_122916737.1">
    <property type="nucleotide sequence ID" value="NZ_RHHQ01000005.1"/>
</dbReference>
<dbReference type="EMBL" id="RHHQ01000005">
    <property type="protein sequence ID" value="RNB91345.1"/>
    <property type="molecule type" value="Genomic_DNA"/>
</dbReference>
<feature type="compositionally biased region" description="Low complexity" evidence="1">
    <location>
        <begin position="27"/>
        <end position="48"/>
    </location>
</feature>
<feature type="compositionally biased region" description="Basic and acidic residues" evidence="1">
    <location>
        <begin position="49"/>
        <end position="60"/>
    </location>
</feature>
<keyword evidence="2" id="KW-0732">Signal</keyword>
<evidence type="ECO:0000256" key="1">
    <source>
        <dbReference type="SAM" id="MobiDB-lite"/>
    </source>
</evidence>
<dbReference type="PROSITE" id="PS51257">
    <property type="entry name" value="PROKAR_LIPOPROTEIN"/>
    <property type="match status" value="1"/>
</dbReference>
<reference evidence="3 4" key="1">
    <citation type="submission" date="2018-10" db="EMBL/GenBank/DDBJ databases">
        <title>Phylogenomics of Brevibacillus.</title>
        <authorList>
            <person name="Dunlap C."/>
        </authorList>
    </citation>
    <scope>NUCLEOTIDE SEQUENCE [LARGE SCALE GENOMIC DNA]</scope>
    <source>
        <strain evidence="3 4">JCM 15716</strain>
    </source>
</reference>
<feature type="region of interest" description="Disordered" evidence="1">
    <location>
        <begin position="26"/>
        <end position="60"/>
    </location>
</feature>
<name>A0A3M8DV31_9BACL</name>
<protein>
    <recommendedName>
        <fullName evidence="5">DUF4856 domain-containing protein</fullName>
    </recommendedName>
</protein>